<dbReference type="InterPro" id="IPR050237">
    <property type="entry name" value="ATP-dep_AMP-bd_enzyme"/>
</dbReference>
<dbReference type="Pfam" id="PF00501">
    <property type="entry name" value="AMP-binding"/>
    <property type="match status" value="1"/>
</dbReference>
<sequence length="483" mass="51228">MSAEDIGPPVDEVETYLRERAVDVDGDAEPGPPVSVAAVADLFAGLADGLGNVVVLALPSGTALLRYLFGALHGGAVPVAVPPAMPASRLREVARRLGARLLVTPYGRIVPETTVRRFDRVAVATLPGPWQQHGPGHVVILTSGTSGIFSGCLHRASSLFRNAARHAGAVGLRADDTMLVTLPLNFSYALVAQALAGLVTGARLVVTGPPFSPRGYADAVRRHGVTSSSLTPFLLRGLVPDEPPKGLRMLTVGGDALPSREVTALLRGRDDLEVYITYGLTEAGPRVSTLAAHREPVHRHGSVGRPLPGVGVSLRDVRDGVGELLVTSDTVLVRRVGAPEGRAPEGRATDGRSTDRRAAPGQIATGDLFRIDADGYLHFAGRMGDSCVVDGVKVSLPSVRRLAEALPGVVAAATRPCPGDDGRGTYDDEHVEHAGQRFVLELYMRDVTDDAVRRARAELHRFLLRAERPCRIRGIPAQETAYK</sequence>
<feature type="domain" description="AMP-dependent synthetase/ligase" evidence="2">
    <location>
        <begin position="50"/>
        <end position="331"/>
    </location>
</feature>
<dbReference type="Proteomes" id="UP001597097">
    <property type="component" value="Unassembled WGS sequence"/>
</dbReference>
<name>A0ABW4GMT4_9ACTN</name>
<feature type="compositionally biased region" description="Basic and acidic residues" evidence="1">
    <location>
        <begin position="342"/>
        <end position="358"/>
    </location>
</feature>
<organism evidence="3 4">
    <name type="scientific">Nonomuraea guangzhouensis</name>
    <dbReference type="NCBI Taxonomy" id="1291555"/>
    <lineage>
        <taxon>Bacteria</taxon>
        <taxon>Bacillati</taxon>
        <taxon>Actinomycetota</taxon>
        <taxon>Actinomycetes</taxon>
        <taxon>Streptosporangiales</taxon>
        <taxon>Streptosporangiaceae</taxon>
        <taxon>Nonomuraea</taxon>
    </lineage>
</organism>
<protein>
    <submittedName>
        <fullName evidence="3">Class I adenylate-forming enzyme family protein</fullName>
    </submittedName>
</protein>
<gene>
    <name evidence="3" type="ORF">ACFSJ0_44170</name>
</gene>
<dbReference type="PANTHER" id="PTHR43767:SF1">
    <property type="entry name" value="NONRIBOSOMAL PEPTIDE SYNTHASE PES1 (EUROFUNG)-RELATED"/>
    <property type="match status" value="1"/>
</dbReference>
<accession>A0ABW4GMT4</accession>
<evidence type="ECO:0000259" key="2">
    <source>
        <dbReference type="Pfam" id="PF00501"/>
    </source>
</evidence>
<evidence type="ECO:0000313" key="3">
    <source>
        <dbReference type="EMBL" id="MFD1544103.1"/>
    </source>
</evidence>
<evidence type="ECO:0000256" key="1">
    <source>
        <dbReference type="SAM" id="MobiDB-lite"/>
    </source>
</evidence>
<dbReference type="InterPro" id="IPR000873">
    <property type="entry name" value="AMP-dep_synth/lig_dom"/>
</dbReference>
<dbReference type="PANTHER" id="PTHR43767">
    <property type="entry name" value="LONG-CHAIN-FATTY-ACID--COA LIGASE"/>
    <property type="match status" value="1"/>
</dbReference>
<proteinExistence type="predicted"/>
<dbReference type="EMBL" id="JBHUCM010000043">
    <property type="protein sequence ID" value="MFD1544103.1"/>
    <property type="molecule type" value="Genomic_DNA"/>
</dbReference>
<dbReference type="RefSeq" id="WP_219528371.1">
    <property type="nucleotide sequence ID" value="NZ_JAHKRM010000004.1"/>
</dbReference>
<comment type="caution">
    <text evidence="3">The sequence shown here is derived from an EMBL/GenBank/DDBJ whole genome shotgun (WGS) entry which is preliminary data.</text>
</comment>
<evidence type="ECO:0000313" key="4">
    <source>
        <dbReference type="Proteomes" id="UP001597097"/>
    </source>
</evidence>
<feature type="region of interest" description="Disordered" evidence="1">
    <location>
        <begin position="337"/>
        <end position="359"/>
    </location>
</feature>
<dbReference type="CDD" id="cd04433">
    <property type="entry name" value="AFD_class_I"/>
    <property type="match status" value="1"/>
</dbReference>
<keyword evidence="4" id="KW-1185">Reference proteome</keyword>
<reference evidence="4" key="1">
    <citation type="journal article" date="2019" name="Int. J. Syst. Evol. Microbiol.">
        <title>The Global Catalogue of Microorganisms (GCM) 10K type strain sequencing project: providing services to taxonomists for standard genome sequencing and annotation.</title>
        <authorList>
            <consortium name="The Broad Institute Genomics Platform"/>
            <consortium name="The Broad Institute Genome Sequencing Center for Infectious Disease"/>
            <person name="Wu L."/>
            <person name="Ma J."/>
        </authorList>
    </citation>
    <scope>NUCLEOTIDE SEQUENCE [LARGE SCALE GENOMIC DNA]</scope>
    <source>
        <strain evidence="4">CGMCC 1.15399</strain>
    </source>
</reference>